<proteinExistence type="predicted"/>
<dbReference type="Proteomes" id="UP000049127">
    <property type="component" value="Unassembled WGS sequence"/>
</dbReference>
<evidence type="ECO:0000313" key="1">
    <source>
        <dbReference type="EMBL" id="CEQ02033.1"/>
    </source>
</evidence>
<reference evidence="1 2" key="1">
    <citation type="submission" date="2015-01" db="EMBL/GenBank/DDBJ databases">
        <authorList>
            <person name="Aslett A.Martin."/>
            <person name="De Silva Nishadi"/>
        </authorList>
    </citation>
    <scope>NUCLEOTIDE SEQUENCE [LARGE SCALE GENOMIC DNA]</scope>
    <source>
        <strain evidence="1 2">R28058</strain>
    </source>
</reference>
<dbReference type="OrthoDB" id="2087711at2"/>
<sequence length="92" mass="10825">MAGFIAKQPNGLYCRFSTIVDAPTHYNMTFEDYINLIKERGYNHEAAVKEAKEVIEHHLKTFEEVIERFVPNNMSKEAFKEWLKIVGYKDKI</sequence>
<organism evidence="1 2">
    <name type="scientific">Paraclostridium sordellii</name>
    <name type="common">Clostridium sordellii</name>
    <dbReference type="NCBI Taxonomy" id="1505"/>
    <lineage>
        <taxon>Bacteria</taxon>
        <taxon>Bacillati</taxon>
        <taxon>Bacillota</taxon>
        <taxon>Clostridia</taxon>
        <taxon>Peptostreptococcales</taxon>
        <taxon>Peptostreptococcaceae</taxon>
        <taxon>Paraclostridium</taxon>
    </lineage>
</organism>
<dbReference type="AlphaFoldDB" id="A0A0C7QY77"/>
<name>A0A0C7QY77_PARSO</name>
<protein>
    <submittedName>
        <fullName evidence="1">Uncharacterized protein</fullName>
    </submittedName>
</protein>
<evidence type="ECO:0000313" key="2">
    <source>
        <dbReference type="Proteomes" id="UP000049127"/>
    </source>
</evidence>
<accession>A0A0C7QY77</accession>
<dbReference type="RefSeq" id="WP_055341081.1">
    <property type="nucleotide sequence ID" value="NZ_CEKZ01000001.1"/>
</dbReference>
<gene>
    <name evidence="1" type="ORF">R28058_33921</name>
</gene>
<dbReference type="EMBL" id="CEKZ01000001">
    <property type="protein sequence ID" value="CEQ02033.1"/>
    <property type="molecule type" value="Genomic_DNA"/>
</dbReference>